<dbReference type="GO" id="GO:0071424">
    <property type="term" value="F:rRNA (cytosine-N4-)-methyltransferase activity"/>
    <property type="evidence" value="ECO:0007669"/>
    <property type="project" value="UniProtKB-UniRule"/>
</dbReference>
<dbReference type="SUPFAM" id="SSF53335">
    <property type="entry name" value="S-adenosyl-L-methionine-dependent methyltransferases"/>
    <property type="match status" value="1"/>
</dbReference>
<feature type="binding site" evidence="6">
    <location>
        <position position="85"/>
    </location>
    <ligand>
        <name>S-adenosyl-L-methionine</name>
        <dbReference type="ChEBI" id="CHEBI:59789"/>
    </ligand>
</feature>
<keyword evidence="5 6" id="KW-0949">S-adenosyl-L-methionine</keyword>
<feature type="binding site" evidence="6">
    <location>
        <position position="107"/>
    </location>
    <ligand>
        <name>S-adenosyl-L-methionine</name>
        <dbReference type="ChEBI" id="CHEBI:59789"/>
    </ligand>
</feature>
<comment type="subcellular location">
    <subcellularLocation>
        <location evidence="6">Cytoplasm</location>
    </subcellularLocation>
</comment>
<comment type="similarity">
    <text evidence="1 6">Belongs to the methyltransferase superfamily. RsmH family.</text>
</comment>
<dbReference type="Pfam" id="PF01795">
    <property type="entry name" value="Methyltransf_5"/>
    <property type="match status" value="1"/>
</dbReference>
<dbReference type="InterPro" id="IPR023397">
    <property type="entry name" value="SAM-dep_MeTrfase_MraW_recog"/>
</dbReference>
<organism evidence="7">
    <name type="scientific">Candidatus Kentrum sp. LPFa</name>
    <dbReference type="NCBI Taxonomy" id="2126335"/>
    <lineage>
        <taxon>Bacteria</taxon>
        <taxon>Pseudomonadati</taxon>
        <taxon>Pseudomonadota</taxon>
        <taxon>Gammaproteobacteria</taxon>
        <taxon>Candidatus Kentrum</taxon>
    </lineage>
</organism>
<dbReference type="PANTHER" id="PTHR11265">
    <property type="entry name" value="S-ADENOSYL-METHYLTRANSFERASE MRAW"/>
    <property type="match status" value="1"/>
</dbReference>
<comment type="function">
    <text evidence="6">Specifically methylates the N4 position of cytidine in position 1402 (C1402) of 16S rRNA.</text>
</comment>
<dbReference type="HAMAP" id="MF_01007">
    <property type="entry name" value="16SrRNA_methyltr_H"/>
    <property type="match status" value="1"/>
</dbReference>
<dbReference type="GO" id="GO:0005737">
    <property type="term" value="C:cytoplasm"/>
    <property type="evidence" value="ECO:0007669"/>
    <property type="project" value="UniProtKB-SubCell"/>
</dbReference>
<evidence type="ECO:0000256" key="3">
    <source>
        <dbReference type="ARBA" id="ARBA00022603"/>
    </source>
</evidence>
<reference evidence="7" key="1">
    <citation type="submission" date="2019-02" db="EMBL/GenBank/DDBJ databases">
        <authorList>
            <person name="Gruber-Vodicka R. H."/>
            <person name="Seah K. B. B."/>
        </authorList>
    </citation>
    <scope>NUCLEOTIDE SEQUENCE</scope>
    <source>
        <strain evidence="7">BECK_S313</strain>
    </source>
</reference>
<evidence type="ECO:0000313" key="7">
    <source>
        <dbReference type="EMBL" id="VFK09231.1"/>
    </source>
</evidence>
<comment type="catalytic activity">
    <reaction evidence="6">
        <text>cytidine(1402) in 16S rRNA + S-adenosyl-L-methionine = N(4)-methylcytidine(1402) in 16S rRNA + S-adenosyl-L-homocysteine + H(+)</text>
        <dbReference type="Rhea" id="RHEA:42928"/>
        <dbReference type="Rhea" id="RHEA-COMP:10286"/>
        <dbReference type="Rhea" id="RHEA-COMP:10287"/>
        <dbReference type="ChEBI" id="CHEBI:15378"/>
        <dbReference type="ChEBI" id="CHEBI:57856"/>
        <dbReference type="ChEBI" id="CHEBI:59789"/>
        <dbReference type="ChEBI" id="CHEBI:74506"/>
        <dbReference type="ChEBI" id="CHEBI:82748"/>
        <dbReference type="EC" id="2.1.1.199"/>
    </reaction>
</comment>
<feature type="binding site" evidence="6">
    <location>
        <position position="114"/>
    </location>
    <ligand>
        <name>S-adenosyl-L-methionine</name>
        <dbReference type="ChEBI" id="CHEBI:59789"/>
    </ligand>
</feature>
<dbReference type="AlphaFoldDB" id="A0A450VWN7"/>
<accession>A0A450VWN7</accession>
<dbReference type="Gene3D" id="1.10.150.170">
    <property type="entry name" value="Putative methyltransferase TM0872, insert domain"/>
    <property type="match status" value="1"/>
</dbReference>
<dbReference type="Gene3D" id="3.40.50.150">
    <property type="entry name" value="Vaccinia Virus protein VP39"/>
    <property type="match status" value="1"/>
</dbReference>
<gene>
    <name evidence="6" type="primary">rsmH</name>
    <name evidence="7" type="ORF">BECKLPF1236B_GA0070989_100635</name>
</gene>
<dbReference type="InterPro" id="IPR029063">
    <property type="entry name" value="SAM-dependent_MTases_sf"/>
</dbReference>
<proteinExistence type="inferred from homology"/>
<dbReference type="GO" id="GO:0070475">
    <property type="term" value="P:rRNA base methylation"/>
    <property type="evidence" value="ECO:0007669"/>
    <property type="project" value="UniProtKB-UniRule"/>
</dbReference>
<dbReference type="SUPFAM" id="SSF81799">
    <property type="entry name" value="Putative methyltransferase TM0872, insert domain"/>
    <property type="match status" value="1"/>
</dbReference>
<evidence type="ECO:0000256" key="5">
    <source>
        <dbReference type="ARBA" id="ARBA00022691"/>
    </source>
</evidence>
<feature type="binding site" evidence="6">
    <location>
        <position position="59"/>
    </location>
    <ligand>
        <name>S-adenosyl-L-methionine</name>
        <dbReference type="ChEBI" id="CHEBI:59789"/>
    </ligand>
</feature>
<dbReference type="EC" id="2.1.1.199" evidence="6"/>
<feature type="binding site" evidence="6">
    <location>
        <begin position="39"/>
        <end position="41"/>
    </location>
    <ligand>
        <name>S-adenosyl-L-methionine</name>
        <dbReference type="ChEBI" id="CHEBI:59789"/>
    </ligand>
</feature>
<keyword evidence="4 6" id="KW-0808">Transferase</keyword>
<dbReference type="InterPro" id="IPR002903">
    <property type="entry name" value="RsmH"/>
</dbReference>
<evidence type="ECO:0000256" key="1">
    <source>
        <dbReference type="ARBA" id="ARBA00010396"/>
    </source>
</evidence>
<keyword evidence="2 6" id="KW-0698">rRNA processing</keyword>
<evidence type="ECO:0000256" key="2">
    <source>
        <dbReference type="ARBA" id="ARBA00022552"/>
    </source>
</evidence>
<protein>
    <recommendedName>
        <fullName evidence="6">Ribosomal RNA small subunit methyltransferase H</fullName>
        <ecNumber evidence="6">2.1.1.199</ecNumber>
    </recommendedName>
    <alternativeName>
        <fullName evidence="6">16S rRNA m(4)C1402 methyltransferase</fullName>
    </alternativeName>
    <alternativeName>
        <fullName evidence="6">rRNA (cytosine-N(4)-)-methyltransferase RsmH</fullName>
    </alternativeName>
</protein>
<keyword evidence="3 6" id="KW-0489">Methyltransferase</keyword>
<evidence type="ECO:0000256" key="4">
    <source>
        <dbReference type="ARBA" id="ARBA00022679"/>
    </source>
</evidence>
<dbReference type="PANTHER" id="PTHR11265:SF0">
    <property type="entry name" value="12S RRNA N4-METHYLCYTIDINE METHYLTRANSFERASE"/>
    <property type="match status" value="1"/>
</dbReference>
<name>A0A450VWN7_9GAMM</name>
<evidence type="ECO:0000256" key="6">
    <source>
        <dbReference type="HAMAP-Rule" id="MF_01007"/>
    </source>
</evidence>
<dbReference type="NCBIfam" id="TIGR00006">
    <property type="entry name" value="16S rRNA (cytosine(1402)-N(4))-methyltransferase RsmH"/>
    <property type="match status" value="1"/>
</dbReference>
<sequence length="316" mass="35068">MPCDHWCSEAHTPVLLTEAVRVLGVKQGGIYVDCTFGRGGHAKRLLACAGEAGRVFALDKDPDAARVGKELEERDRRFVMEKASFASLTDFARARCIFGRVDGVLFDLGVSSAQLADPKRGFGFMVDGPLDMRMDPSMGVKASDWLRAASESEITKVLAAYGEERYARRIARAILGSRKERAIETTSQLADLIARVVPSQERNKHPATRAFQAIRIHVNQEMAELKDALDQTLDVLAPGGRLAVISFHSLEDRLVKRFIRSYSRDAAPVRGFPVAPRTPPLQLLEGCKRPLRPLPEEVARNPRSRSALLRVAEKRR</sequence>
<dbReference type="PIRSF" id="PIRSF004486">
    <property type="entry name" value="MraW"/>
    <property type="match status" value="1"/>
</dbReference>
<keyword evidence="6" id="KW-0963">Cytoplasm</keyword>
<dbReference type="EMBL" id="CAADFK010000006">
    <property type="protein sequence ID" value="VFK09231.1"/>
    <property type="molecule type" value="Genomic_DNA"/>
</dbReference>